<comment type="caution">
    <text evidence="2">The sequence shown here is derived from an EMBL/GenBank/DDBJ whole genome shotgun (WGS) entry which is preliminary data.</text>
</comment>
<evidence type="ECO:0000313" key="3">
    <source>
        <dbReference type="Proteomes" id="UP000436088"/>
    </source>
</evidence>
<dbReference type="AlphaFoldDB" id="A0A6A2WA84"/>
<reference evidence="2" key="1">
    <citation type="submission" date="2019-09" db="EMBL/GenBank/DDBJ databases">
        <title>Draft genome information of white flower Hibiscus syriacus.</title>
        <authorList>
            <person name="Kim Y.-M."/>
        </authorList>
    </citation>
    <scope>NUCLEOTIDE SEQUENCE [LARGE SCALE GENOMIC DNA]</scope>
    <source>
        <strain evidence="2">YM2019G1</strain>
    </source>
</reference>
<dbReference type="PANTHER" id="PTHR36748">
    <property type="entry name" value="MENTAL RETARDATION GTPASE ACTIVATING PROTEIN"/>
    <property type="match status" value="1"/>
</dbReference>
<gene>
    <name evidence="2" type="ORF">F3Y22_tig00117034pilonHSYRG00311</name>
</gene>
<name>A0A6A2WA84_HIBSY</name>
<sequence length="265" mass="29772">MASALEQFSSRRNDEQSEFSLKEWDLKDRIRPKTLFREDIQVPISEILEKLQAHSDPTSPFPALRRLRDVHSKMGSILQLIHSLQLLKARSLYNSLECSPEGFALNSKWNEAEKYICNPLSGEFPMECFSAKTLSGRSFRRLTKKITVSAPLVYPSRTVQEDIAHFPIPETTAEGLTREAGTQSTPHDPSSGSPSSVSTPPIVERALNRSETENGDSPVSNTKTKSDEQVCSFMSYVVKLAVFYDTRKALVREYGMELIGSLVVR</sequence>
<protein>
    <submittedName>
        <fullName evidence="2">Uncharacterized protein</fullName>
    </submittedName>
</protein>
<dbReference type="Proteomes" id="UP000436088">
    <property type="component" value="Unassembled WGS sequence"/>
</dbReference>
<keyword evidence="3" id="KW-1185">Reference proteome</keyword>
<evidence type="ECO:0000256" key="1">
    <source>
        <dbReference type="SAM" id="MobiDB-lite"/>
    </source>
</evidence>
<evidence type="ECO:0000313" key="2">
    <source>
        <dbReference type="EMBL" id="KAE8654953.1"/>
    </source>
</evidence>
<feature type="compositionally biased region" description="Low complexity" evidence="1">
    <location>
        <begin position="184"/>
        <end position="200"/>
    </location>
</feature>
<organism evidence="2 3">
    <name type="scientific">Hibiscus syriacus</name>
    <name type="common">Rose of Sharon</name>
    <dbReference type="NCBI Taxonomy" id="106335"/>
    <lineage>
        <taxon>Eukaryota</taxon>
        <taxon>Viridiplantae</taxon>
        <taxon>Streptophyta</taxon>
        <taxon>Embryophyta</taxon>
        <taxon>Tracheophyta</taxon>
        <taxon>Spermatophyta</taxon>
        <taxon>Magnoliopsida</taxon>
        <taxon>eudicotyledons</taxon>
        <taxon>Gunneridae</taxon>
        <taxon>Pentapetalae</taxon>
        <taxon>rosids</taxon>
        <taxon>malvids</taxon>
        <taxon>Malvales</taxon>
        <taxon>Malvaceae</taxon>
        <taxon>Malvoideae</taxon>
        <taxon>Hibiscus</taxon>
    </lineage>
</organism>
<proteinExistence type="predicted"/>
<feature type="region of interest" description="Disordered" evidence="1">
    <location>
        <begin position="176"/>
        <end position="200"/>
    </location>
</feature>
<dbReference type="PANTHER" id="PTHR36748:SF3">
    <property type="entry name" value="MENTAL RETARDATION GTPASE ACTIVATING PROTEIN"/>
    <property type="match status" value="1"/>
</dbReference>
<dbReference type="EMBL" id="VEPZ02001782">
    <property type="protein sequence ID" value="KAE8654953.1"/>
    <property type="molecule type" value="Genomic_DNA"/>
</dbReference>
<accession>A0A6A2WA84</accession>